<feature type="non-terminal residue" evidence="1">
    <location>
        <position position="1"/>
    </location>
</feature>
<evidence type="ECO:0000313" key="1">
    <source>
        <dbReference type="EMBL" id="SVE48891.1"/>
    </source>
</evidence>
<feature type="non-terminal residue" evidence="1">
    <location>
        <position position="28"/>
    </location>
</feature>
<sequence>VLRKELIDGLRDRRSVVSTLIFPLLGPM</sequence>
<reference evidence="1" key="1">
    <citation type="submission" date="2018-05" db="EMBL/GenBank/DDBJ databases">
        <authorList>
            <person name="Lanie J.A."/>
            <person name="Ng W.-L."/>
            <person name="Kazmierczak K.M."/>
            <person name="Andrzejewski T.M."/>
            <person name="Davidsen T.M."/>
            <person name="Wayne K.J."/>
            <person name="Tettelin H."/>
            <person name="Glass J.I."/>
            <person name="Rusch D."/>
            <person name="Podicherti R."/>
            <person name="Tsui H.-C.T."/>
            <person name="Winkler M.E."/>
        </authorList>
    </citation>
    <scope>NUCLEOTIDE SEQUENCE</scope>
</reference>
<proteinExistence type="predicted"/>
<protein>
    <submittedName>
        <fullName evidence="1">Uncharacterized protein</fullName>
    </submittedName>
</protein>
<dbReference type="EMBL" id="UINC01220816">
    <property type="protein sequence ID" value="SVE48891.1"/>
    <property type="molecule type" value="Genomic_DNA"/>
</dbReference>
<name>A0A383DWM2_9ZZZZ</name>
<gene>
    <name evidence="1" type="ORF">METZ01_LOCUS501745</name>
</gene>
<accession>A0A383DWM2</accession>
<dbReference type="AlphaFoldDB" id="A0A383DWM2"/>
<organism evidence="1">
    <name type="scientific">marine metagenome</name>
    <dbReference type="NCBI Taxonomy" id="408172"/>
    <lineage>
        <taxon>unclassified sequences</taxon>
        <taxon>metagenomes</taxon>
        <taxon>ecological metagenomes</taxon>
    </lineage>
</organism>